<dbReference type="RefSeq" id="WP_021557424.1">
    <property type="nucleotide sequence ID" value="NZ_AP022540.1"/>
</dbReference>
<organism evidence="1 2">
    <name type="scientific">Escherichia coli</name>
    <dbReference type="NCBI Taxonomy" id="562"/>
    <lineage>
        <taxon>Bacteria</taxon>
        <taxon>Pseudomonadati</taxon>
        <taxon>Pseudomonadota</taxon>
        <taxon>Gammaproteobacteria</taxon>
        <taxon>Enterobacterales</taxon>
        <taxon>Enterobacteriaceae</taxon>
        <taxon>Escherichia</taxon>
    </lineage>
</organism>
<protein>
    <recommendedName>
        <fullName evidence="3">DUF2713 family protein</fullName>
    </recommendedName>
</protein>
<dbReference type="InterPro" id="IPR020404">
    <property type="entry name" value="DUF2713"/>
</dbReference>
<name>A0ABC8E5R5_ECOLX</name>
<dbReference type="AlphaFoldDB" id="A0ABC8E5R5"/>
<evidence type="ECO:0000313" key="2">
    <source>
        <dbReference type="Proteomes" id="UP000509260"/>
    </source>
</evidence>
<dbReference type="Pfam" id="PF10897">
    <property type="entry name" value="DUF2713"/>
    <property type="match status" value="1"/>
</dbReference>
<dbReference type="EMBL" id="AP023197">
    <property type="protein sequence ID" value="BCG38943.1"/>
    <property type="molecule type" value="Genomic_DNA"/>
</dbReference>
<accession>A0ABC8E5R5</accession>
<dbReference type="Proteomes" id="UP000509260">
    <property type="component" value="Chromosome"/>
</dbReference>
<sequence>MLKIIPGATGYFNKTLNSNQFDNKDATKDKLDNIDATNDKLDNRGTIKDKLNNIYGKSIDYSALRHRDIIIAKIDLFIQRITHNLWHARKKNVFLIEQITNLKEWVNKYIGDCTDEELNDREFIASVVDRAIFHFAINSICNPGDNKDATPIERCTFDVETKNGLPSTVQLFYEESKDNEPLANIHFQAIGSGFLTFVNACQEHDDNSLKLFASLLISLSYSSAYTDLAGAEKVNINDNNENYLTAQFEKLSQRDMKKYLGEMKSLADEGGMKFDDYLDKMSLLVNEGKLEPDILSKMRDAAPKLIDFAKSFDPNSKEKIKILTDTSNLIYDLFGVKSGK</sequence>
<reference evidence="1 2" key="1">
    <citation type="submission" date="2020-06" db="EMBL/GenBank/DDBJ databases">
        <title>Whole-genome sequencing of blaNDM-5 positive Escherichia coli isolated from a Japanese patient with no history of travel abroad.</title>
        <authorList>
            <person name="Ito Y."/>
            <person name="Aoki K."/>
            <person name="Nakayama N."/>
            <person name="Ohtsuka M."/>
            <person name="Ota M."/>
            <person name="Kaneko N."/>
            <person name="Yoshida M."/>
            <person name="Ishii Y."/>
            <person name="Tateda K."/>
            <person name="Matsuse H."/>
        </authorList>
    </citation>
    <scope>NUCLEOTIDE SEQUENCE [LARGE SCALE GENOMIC DNA]</scope>
    <source>
        <strain evidence="1 2">TUM18780</strain>
    </source>
</reference>
<gene>
    <name evidence="1" type="ORF">TUM18780_41050</name>
</gene>
<proteinExistence type="predicted"/>
<evidence type="ECO:0000313" key="1">
    <source>
        <dbReference type="EMBL" id="BCG38943.1"/>
    </source>
</evidence>
<evidence type="ECO:0008006" key="3">
    <source>
        <dbReference type="Google" id="ProtNLM"/>
    </source>
</evidence>